<evidence type="ECO:0000256" key="13">
    <source>
        <dbReference type="ARBA" id="ARBA00046137"/>
    </source>
</evidence>
<keyword evidence="8 15" id="KW-0269">Exonuclease</keyword>
<keyword evidence="16" id="KW-0862">Zinc</keyword>
<keyword evidence="11" id="KW-0804">Transcription</keyword>
<protein>
    <recommendedName>
        <fullName evidence="15">5'-3' exoribonuclease</fullName>
        <ecNumber evidence="15">3.1.13.-</ecNumber>
    </recommendedName>
</protein>
<dbReference type="FunFam" id="3.40.50.12390:FF:000003">
    <property type="entry name" value="5'-3' exoribonuclease"/>
    <property type="match status" value="1"/>
</dbReference>
<evidence type="ECO:0000256" key="16">
    <source>
        <dbReference type="PROSITE-ProRule" id="PRU00047"/>
    </source>
</evidence>
<feature type="region of interest" description="Disordered" evidence="17">
    <location>
        <begin position="527"/>
        <end position="619"/>
    </location>
</feature>
<keyword evidence="4" id="KW-0698">rRNA processing</keyword>
<evidence type="ECO:0000313" key="19">
    <source>
        <dbReference type="EMBL" id="MBW0466858.1"/>
    </source>
</evidence>
<evidence type="ECO:0000256" key="7">
    <source>
        <dbReference type="ARBA" id="ARBA00022801"/>
    </source>
</evidence>
<dbReference type="Pfam" id="PF17846">
    <property type="entry name" value="XRN_M"/>
    <property type="match status" value="2"/>
</dbReference>
<evidence type="ECO:0000256" key="3">
    <source>
        <dbReference type="ARBA" id="ARBA00022472"/>
    </source>
</evidence>
<dbReference type="GO" id="GO:0006364">
    <property type="term" value="P:rRNA processing"/>
    <property type="evidence" value="ECO:0007669"/>
    <property type="project" value="UniProtKB-KW"/>
</dbReference>
<comment type="subcellular location">
    <subcellularLocation>
        <location evidence="1">Nucleus</location>
    </subcellularLocation>
</comment>
<feature type="compositionally biased region" description="Polar residues" evidence="17">
    <location>
        <begin position="1174"/>
        <end position="1190"/>
    </location>
</feature>
<keyword evidence="20" id="KW-1185">Reference proteome</keyword>
<dbReference type="InterPro" id="IPR004859">
    <property type="entry name" value="Xrn1_N"/>
</dbReference>
<dbReference type="OrthoDB" id="372487at2759"/>
<feature type="compositionally biased region" description="Gly residues" evidence="17">
    <location>
        <begin position="1033"/>
        <end position="1043"/>
    </location>
</feature>
<dbReference type="EC" id="3.1.13.-" evidence="15"/>
<dbReference type="Gene3D" id="1.25.40.1050">
    <property type="match status" value="1"/>
</dbReference>
<dbReference type="Pfam" id="PF03159">
    <property type="entry name" value="XRN_N"/>
    <property type="match status" value="1"/>
</dbReference>
<keyword evidence="12" id="KW-0539">Nucleus</keyword>
<proteinExistence type="inferred from homology"/>
<feature type="compositionally biased region" description="Polar residues" evidence="17">
    <location>
        <begin position="1118"/>
        <end position="1142"/>
    </location>
</feature>
<keyword evidence="16" id="KW-0863">Zinc-finger</keyword>
<dbReference type="GO" id="GO:0000956">
    <property type="term" value="P:nuclear-transcribed mRNA catabolic process"/>
    <property type="evidence" value="ECO:0007669"/>
    <property type="project" value="TreeGrafter"/>
</dbReference>
<reference evidence="19" key="1">
    <citation type="submission" date="2021-03" db="EMBL/GenBank/DDBJ databases">
        <title>Draft genome sequence of rust myrtle Austropuccinia psidii MF-1, a brazilian biotype.</title>
        <authorList>
            <person name="Quecine M.C."/>
            <person name="Pachon D.M.R."/>
            <person name="Bonatelli M.L."/>
            <person name="Correr F.H."/>
            <person name="Franceschini L.M."/>
            <person name="Leite T.F."/>
            <person name="Margarido G.R.A."/>
            <person name="Almeida C.A."/>
            <person name="Ferrarezi J.A."/>
            <person name="Labate C.A."/>
        </authorList>
    </citation>
    <scope>NUCLEOTIDE SEQUENCE</scope>
    <source>
        <strain evidence="19">MF-1</strain>
    </source>
</reference>
<evidence type="ECO:0000256" key="12">
    <source>
        <dbReference type="ARBA" id="ARBA00023242"/>
    </source>
</evidence>
<dbReference type="GO" id="GO:0003723">
    <property type="term" value="F:RNA binding"/>
    <property type="evidence" value="ECO:0007669"/>
    <property type="project" value="TreeGrafter"/>
</dbReference>
<evidence type="ECO:0000256" key="2">
    <source>
        <dbReference type="ARBA" id="ARBA00006994"/>
    </source>
</evidence>
<sequence>MGVPALFRWLSKKYPKIVEQVIEDTPQQIPVQDGFEEIPIDMSRPNPNGVEFDNLYLDMNGIVHPCTHPEGKKPPETEAEMMIEVFKYTDRVVNMVRPRKLLMIAIDGVAPRAKMNQQRSRRFRAAQESKIKEEETKLLIEEWRLKGKDISNETNTKPWDSNAITPGTPFMTLLTESLRYWIVHKLNTDKGWKGIQVILSDASVPGEGEHKIMDFIRRQRTQPTYDPNTSHVIYGLDADLIMLSLATHEPHFKVLREDVFADEKKRKGCYTCGQHGHHSSQCQGKPKEKLDEFDVKHKPLERKPFIFLNVETLREYLSVELRINVSTFSSDLERAIDDWVLLIFFVGNDFLPHLPSLEIREGAIDTLLKIWKSNLDRMGGYLTNDGKLNLKRTEIILEGLAAREDEIFLKRREAETKQDRESKRRRIDSQKSDHSNQPPPNSHVSVQSLPNQPSPSRVASPLSPTNHLNSSSIPGLGSSTQLSMMSNMDIVKNRFAIRTANLDAAAMLKAQLSGKLEVPTNTVLANQPAIQASNNPSAVTSQSGQLETASTKELVQPDVEHSSGVQTLPAPVDEPEVTSQNTDGQIKNQAYENDDSLENPSEPQDNQNQKRKASEIEGNVTNDLPLEEVILSENEDDEEPGNLSVLVPGQPCRPAPLKMLGNSMVEQDDTVKLWEPGYRERYFRQKFGLELSDEVERRKIVKCYLEGLAWVLAYYYQGCQSWHWFYPYHYSPFAADFINLEEFEIKFELGQPFKPYEQLMGVFPAASRSHIPAVFHELMTSDDSPIKDFYPEEFEIDMNGKKMLWQGIALLPFIEQDRLLSSMKQFEGQLKSEDKSRNEHGDAVMFCGENHPQYDSFCKMYRKRDTVEPITLDPSTANGVFGSALPDPSCIPGSTFHSPLHSVGLPDIANDNSLFARFFVPPQLVPHRSVLLNGVKLQKYLLNHHDREAVHRGGNYSAASGSRYGDGFHQQRRDMGDGPGTINPYSTNHHSGGRGGFSNSYRGSNFQQPYSQAVYGNVYGNQGASANQNGHNGYRGGVSAGPAGGPPGHRPAYGSQSSSHYGYGSQASHYTRPRPYGADRGGYQPPYPPPHQPMSRGRGYIPPPIPVGYGGTGVGLNPYQTPNQHASSASPYNTPASQSSSRGGYRPPHIIPATTRPIQNHQSVNHGSHHQGHPQYSQHSTSASYEQSKQ</sequence>
<gene>
    <name evidence="19" type="ORF">O181_006573</name>
</gene>
<comment type="function">
    <text evidence="15">Possesses 5'-&gt;3' exoribonuclease activity. May promote termination of transcription by RNA polymerase II.</text>
</comment>
<feature type="compositionally biased region" description="Polar residues" evidence="17">
    <location>
        <begin position="442"/>
        <end position="481"/>
    </location>
</feature>
<dbReference type="InterPro" id="IPR017151">
    <property type="entry name" value="Xrn2/3/4"/>
</dbReference>
<dbReference type="CDD" id="cd18673">
    <property type="entry name" value="PIN_XRN1-2-like"/>
    <property type="match status" value="1"/>
</dbReference>
<accession>A0A9Q3BKQ9</accession>
<dbReference type="GO" id="GO:0006397">
    <property type="term" value="P:mRNA processing"/>
    <property type="evidence" value="ECO:0007669"/>
    <property type="project" value="UniProtKB-UniRule"/>
</dbReference>
<dbReference type="InterPro" id="IPR027073">
    <property type="entry name" value="5_3_exoribonuclease"/>
</dbReference>
<keyword evidence="6 15" id="KW-0540">Nuclease</keyword>
<comment type="function">
    <text evidence="13">Possesses 5'-&gt;3' exoribonuclease activity. Required for the processing of nuclear mRNA and rRNA precursors. May promote the termination of transcription by RNA polymerase II. Essential for vegetative cell growth and chromosome segregation.</text>
</comment>
<evidence type="ECO:0000313" key="20">
    <source>
        <dbReference type="Proteomes" id="UP000765509"/>
    </source>
</evidence>
<feature type="compositionally biased region" description="Polar residues" evidence="17">
    <location>
        <begin position="1156"/>
        <end position="1166"/>
    </location>
</feature>
<dbReference type="PANTHER" id="PTHR12341">
    <property type="entry name" value="5'-&gt;3' EXORIBONUCLEASE"/>
    <property type="match status" value="1"/>
</dbReference>
<evidence type="ECO:0000256" key="5">
    <source>
        <dbReference type="ARBA" id="ARBA00022664"/>
    </source>
</evidence>
<dbReference type="GO" id="GO:0008270">
    <property type="term" value="F:zinc ion binding"/>
    <property type="evidence" value="ECO:0007669"/>
    <property type="project" value="UniProtKB-KW"/>
</dbReference>
<evidence type="ECO:0000256" key="17">
    <source>
        <dbReference type="SAM" id="MobiDB-lite"/>
    </source>
</evidence>
<feature type="compositionally biased region" description="Polar residues" evidence="17">
    <location>
        <begin position="1022"/>
        <end position="1031"/>
    </location>
</feature>
<organism evidence="19 20">
    <name type="scientific">Austropuccinia psidii MF-1</name>
    <dbReference type="NCBI Taxonomy" id="1389203"/>
    <lineage>
        <taxon>Eukaryota</taxon>
        <taxon>Fungi</taxon>
        <taxon>Dikarya</taxon>
        <taxon>Basidiomycota</taxon>
        <taxon>Pucciniomycotina</taxon>
        <taxon>Pucciniomycetes</taxon>
        <taxon>Pucciniales</taxon>
        <taxon>Sphaerophragmiaceae</taxon>
        <taxon>Austropuccinia</taxon>
    </lineage>
</organism>
<evidence type="ECO:0000256" key="10">
    <source>
        <dbReference type="ARBA" id="ARBA00023054"/>
    </source>
</evidence>
<name>A0A9Q3BKQ9_9BASI</name>
<keyword evidence="16" id="KW-0479">Metal-binding</keyword>
<evidence type="ECO:0000259" key="18">
    <source>
        <dbReference type="PROSITE" id="PS50158"/>
    </source>
</evidence>
<comment type="subunit">
    <text evidence="14">Interacts with RAI1; the interaction is direct, stabilizes RAT1 protein structure and may stimulate its exoribonuclease activity. The interaction also stimulates RAI1 pyrophosphohydrolase activity, probably by recruiting it to mRNA substrates.</text>
</comment>
<dbReference type="InterPro" id="IPR001878">
    <property type="entry name" value="Znf_CCHC"/>
</dbReference>
<dbReference type="Proteomes" id="UP000765509">
    <property type="component" value="Unassembled WGS sequence"/>
</dbReference>
<keyword evidence="9" id="KW-0805">Transcription regulation</keyword>
<keyword evidence="5 15" id="KW-0507">mRNA processing</keyword>
<dbReference type="GO" id="GO:0006353">
    <property type="term" value="P:DNA-templated transcription termination"/>
    <property type="evidence" value="ECO:0007669"/>
    <property type="project" value="UniProtKB-KW"/>
</dbReference>
<dbReference type="FunFam" id="1.25.40.1050:FF:000002">
    <property type="entry name" value="5'-3' exoribonuclease"/>
    <property type="match status" value="1"/>
</dbReference>
<feature type="domain" description="CCHC-type" evidence="18">
    <location>
        <begin position="269"/>
        <end position="282"/>
    </location>
</feature>
<evidence type="ECO:0000256" key="15">
    <source>
        <dbReference type="PIRNR" id="PIRNR037239"/>
    </source>
</evidence>
<comment type="similarity">
    <text evidence="2 15">Belongs to the 5'-3' exonuclease family. XRN2/RAT1 subfamily.</text>
</comment>
<dbReference type="FunFam" id="3.40.50.12390:FF:000005">
    <property type="entry name" value="5'-3' exoribonuclease 2"/>
    <property type="match status" value="1"/>
</dbReference>
<keyword evidence="10" id="KW-0175">Coiled coil</keyword>
<feature type="compositionally biased region" description="Polar residues" evidence="17">
    <location>
        <begin position="577"/>
        <end position="591"/>
    </location>
</feature>
<feature type="region of interest" description="Disordered" evidence="17">
    <location>
        <begin position="952"/>
        <end position="1005"/>
    </location>
</feature>
<feature type="region of interest" description="Disordered" evidence="17">
    <location>
        <begin position="413"/>
        <end position="481"/>
    </location>
</feature>
<evidence type="ECO:0000256" key="14">
    <source>
        <dbReference type="ARBA" id="ARBA00046943"/>
    </source>
</evidence>
<dbReference type="GO" id="GO:0004534">
    <property type="term" value="F:5'-3' RNA exonuclease activity"/>
    <property type="evidence" value="ECO:0007669"/>
    <property type="project" value="UniProtKB-UniRule"/>
</dbReference>
<feature type="compositionally biased region" description="Polar residues" evidence="17">
    <location>
        <begin position="598"/>
        <end position="607"/>
    </location>
</feature>
<dbReference type="PROSITE" id="PS50158">
    <property type="entry name" value="ZF_CCHC"/>
    <property type="match status" value="1"/>
</dbReference>
<feature type="compositionally biased region" description="Polar residues" evidence="17">
    <location>
        <begin position="527"/>
        <end position="553"/>
    </location>
</feature>
<dbReference type="AlphaFoldDB" id="A0A9Q3BKQ9"/>
<evidence type="ECO:0000256" key="8">
    <source>
        <dbReference type="ARBA" id="ARBA00022839"/>
    </source>
</evidence>
<dbReference type="GO" id="GO:0005634">
    <property type="term" value="C:nucleus"/>
    <property type="evidence" value="ECO:0007669"/>
    <property type="project" value="UniProtKB-SubCell"/>
</dbReference>
<feature type="region of interest" description="Disordered" evidence="17">
    <location>
        <begin position="1022"/>
        <end position="1190"/>
    </location>
</feature>
<feature type="compositionally biased region" description="Low complexity" evidence="17">
    <location>
        <begin position="1050"/>
        <end position="1070"/>
    </location>
</feature>
<evidence type="ECO:0000256" key="9">
    <source>
        <dbReference type="ARBA" id="ARBA00023015"/>
    </source>
</evidence>
<evidence type="ECO:0000256" key="11">
    <source>
        <dbReference type="ARBA" id="ARBA00023163"/>
    </source>
</evidence>
<keyword evidence="7 15" id="KW-0378">Hydrolase</keyword>
<comment type="caution">
    <text evidence="19">The sequence shown here is derived from an EMBL/GenBank/DDBJ whole genome shotgun (WGS) entry which is preliminary data.</text>
</comment>
<evidence type="ECO:0000256" key="4">
    <source>
        <dbReference type="ARBA" id="ARBA00022552"/>
    </source>
</evidence>
<dbReference type="PIRSF" id="PIRSF037239">
    <property type="entry name" value="Exonuclease_Xrn2"/>
    <property type="match status" value="1"/>
</dbReference>
<keyword evidence="3" id="KW-0806">Transcription termination</keyword>
<dbReference type="PANTHER" id="PTHR12341:SF41">
    <property type="entry name" value="5'-3' EXORIBONUCLEASE 2"/>
    <property type="match status" value="1"/>
</dbReference>
<dbReference type="EMBL" id="AVOT02001415">
    <property type="protein sequence ID" value="MBW0466858.1"/>
    <property type="molecule type" value="Genomic_DNA"/>
</dbReference>
<evidence type="ECO:0000256" key="6">
    <source>
        <dbReference type="ARBA" id="ARBA00022722"/>
    </source>
</evidence>
<evidence type="ECO:0000256" key="1">
    <source>
        <dbReference type="ARBA" id="ARBA00004123"/>
    </source>
</evidence>
<feature type="compositionally biased region" description="Basic and acidic residues" evidence="17">
    <location>
        <begin position="413"/>
        <end position="434"/>
    </location>
</feature>
<dbReference type="InterPro" id="IPR041412">
    <property type="entry name" value="Xrn1_helical"/>
</dbReference>
<dbReference type="Gene3D" id="3.40.50.12390">
    <property type="match status" value="2"/>
</dbReference>